<dbReference type="NCBIfam" id="NF008872">
    <property type="entry name" value="PRK11908.1"/>
    <property type="match status" value="1"/>
</dbReference>
<dbReference type="EMBL" id="CP038908">
    <property type="protein sequence ID" value="QGO06719.1"/>
    <property type="molecule type" value="Genomic_DNA"/>
</dbReference>
<dbReference type="SUPFAM" id="SSF51735">
    <property type="entry name" value="NAD(P)-binding Rossmann-fold domains"/>
    <property type="match status" value="1"/>
</dbReference>
<dbReference type="InterPro" id="IPR001509">
    <property type="entry name" value="Epimerase_deHydtase"/>
</dbReference>
<dbReference type="PANTHER" id="PTHR43245:SF13">
    <property type="entry name" value="UDP-D-APIOSE_UDP-D-XYLOSE SYNTHASE 2"/>
    <property type="match status" value="1"/>
</dbReference>
<evidence type="ECO:0000313" key="1">
    <source>
        <dbReference type="EMBL" id="QGO06719.1"/>
    </source>
</evidence>
<keyword evidence="2" id="KW-1185">Reference proteome</keyword>
<dbReference type="Pfam" id="PF01370">
    <property type="entry name" value="Epimerase"/>
    <property type="match status" value="1"/>
</dbReference>
<dbReference type="AlphaFoldDB" id="A0A9Q5V8I1"/>
<organism evidence="1 2">
    <name type="scientific">Piscirickettsia salmonis</name>
    <dbReference type="NCBI Taxonomy" id="1238"/>
    <lineage>
        <taxon>Bacteria</taxon>
        <taxon>Pseudomonadati</taxon>
        <taxon>Pseudomonadota</taxon>
        <taxon>Gammaproteobacteria</taxon>
        <taxon>Thiotrichales</taxon>
        <taxon>Piscirickettsiaceae</taxon>
        <taxon>Piscirickettsia</taxon>
    </lineage>
</organism>
<dbReference type="PANTHER" id="PTHR43245">
    <property type="entry name" value="BIFUNCTIONAL POLYMYXIN RESISTANCE PROTEIN ARNA"/>
    <property type="match status" value="1"/>
</dbReference>
<dbReference type="Gene3D" id="3.40.50.720">
    <property type="entry name" value="NAD(P)-binding Rossmann-like Domain"/>
    <property type="match status" value="1"/>
</dbReference>
<dbReference type="Proteomes" id="UP000422232">
    <property type="component" value="Chromosome"/>
</dbReference>
<name>A0A9Q5V8I1_PISSA</name>
<accession>A0A9Q5V8I1</accession>
<dbReference type="GeneID" id="66740226"/>
<dbReference type="RefSeq" id="WP_016209549.1">
    <property type="nucleotide sequence ID" value="NZ_CP012413.1"/>
</dbReference>
<dbReference type="InterPro" id="IPR036291">
    <property type="entry name" value="NAD(P)-bd_dom_sf"/>
</dbReference>
<proteinExistence type="predicted"/>
<gene>
    <name evidence="1" type="primary">arnA</name>
    <name evidence="1" type="ORF">Psal009_02639</name>
</gene>
<sequence length="338" mass="38869">MSTKVLILGANGFIGSSLSEYILEHTDWDVYGLDLSHHKLDQCIGHQRFHFTEGDMLIHKEWVEYHVKKCDVVLPLVAIATPATYVKDPLRIFELDFEANLEVVRWCAKYNKHVIFPSTSEVYGMCEDDAFDEESSNFINGPINKPRWIYSNSKQLMDRVIHALGEKDGLNYTLFRPFNWIGGRQDEVFNIKEGGARVLTQFISNIIHGRDIQLVDGGEQRRCFTYIDDGIEALARIIECRDSSANRQIINIGNPENNHSIKELAEVLLTEIKKYDQYKAQADKVRVTITQSDRYYGEGYQDVKARIPAIDNAKKYLNWQPKTDFVTAIQKTLAYHLA</sequence>
<evidence type="ECO:0000313" key="2">
    <source>
        <dbReference type="Proteomes" id="UP000422232"/>
    </source>
</evidence>
<dbReference type="InterPro" id="IPR050177">
    <property type="entry name" value="Lipid_A_modif_metabolic_enz"/>
</dbReference>
<reference evidence="1 2" key="1">
    <citation type="submission" date="2019-04" db="EMBL/GenBank/DDBJ databases">
        <title>Complete genome sequencing of Piscirickettsia salmonis strain Psal-009.</title>
        <authorList>
            <person name="Schober I."/>
            <person name="Bunk B."/>
            <person name="Sproer C."/>
            <person name="Carril G.P."/>
            <person name="Riedel T."/>
            <person name="Flores-Herrera P.A."/>
            <person name="Nourdin-Galindo G."/>
            <person name="Marshall S.H."/>
            <person name="Overmann J."/>
        </authorList>
    </citation>
    <scope>NUCLEOTIDE SEQUENCE [LARGE SCALE GENOMIC DNA]</scope>
    <source>
        <strain evidence="1 2">Psal-009</strain>
    </source>
</reference>
<protein>
    <submittedName>
        <fullName evidence="1">Polymyxin resistance protein PmrI</fullName>
    </submittedName>
</protein>